<dbReference type="OrthoDB" id="9814445at2"/>
<keyword evidence="3" id="KW-1185">Reference proteome</keyword>
<dbReference type="InterPro" id="IPR003425">
    <property type="entry name" value="CCB3/YggT"/>
</dbReference>
<protein>
    <submittedName>
        <fullName evidence="2">YggT family protein</fullName>
    </submittedName>
</protein>
<dbReference type="Proteomes" id="UP000469430">
    <property type="component" value="Unassembled WGS sequence"/>
</dbReference>
<evidence type="ECO:0000313" key="2">
    <source>
        <dbReference type="EMBL" id="MXO97728.1"/>
    </source>
</evidence>
<keyword evidence="1" id="KW-1133">Transmembrane helix</keyword>
<dbReference type="RefSeq" id="WP_161389429.1">
    <property type="nucleotide sequence ID" value="NZ_JBHSCP010000001.1"/>
</dbReference>
<dbReference type="GO" id="GO:0016020">
    <property type="term" value="C:membrane"/>
    <property type="evidence" value="ECO:0007669"/>
    <property type="project" value="InterPro"/>
</dbReference>
<evidence type="ECO:0000256" key="1">
    <source>
        <dbReference type="SAM" id="Phobius"/>
    </source>
</evidence>
<gene>
    <name evidence="2" type="ORF">GRI97_01835</name>
</gene>
<feature type="transmembrane region" description="Helical" evidence="1">
    <location>
        <begin position="73"/>
        <end position="92"/>
    </location>
</feature>
<name>A0A6I4TSZ1_9SPHN</name>
<reference evidence="2 3" key="1">
    <citation type="submission" date="2019-12" db="EMBL/GenBank/DDBJ databases">
        <title>Genomic-based taxomic classification of the family Erythrobacteraceae.</title>
        <authorList>
            <person name="Xu L."/>
        </authorList>
    </citation>
    <scope>NUCLEOTIDE SEQUENCE [LARGE SCALE GENOMIC DNA]</scope>
    <source>
        <strain evidence="2 3">S36</strain>
    </source>
</reference>
<accession>A0A6I4TSZ1</accession>
<keyword evidence="1" id="KW-0472">Membrane</keyword>
<sequence>MLIQTLVQIIGYLISVIMVLVIVQFIVSLLVAFNVVSFHNQYVAAIYRAINVLLDPLLTPIRRVLPDTGAIDFSPLALIVVLNIINIILGSLI</sequence>
<keyword evidence="1" id="KW-0812">Transmembrane</keyword>
<dbReference type="EMBL" id="WTYJ01000001">
    <property type="protein sequence ID" value="MXO97728.1"/>
    <property type="molecule type" value="Genomic_DNA"/>
</dbReference>
<dbReference type="Pfam" id="PF02325">
    <property type="entry name" value="CCB3_YggT"/>
    <property type="match status" value="1"/>
</dbReference>
<organism evidence="2 3">
    <name type="scientific">Croceibacterium xixiisoli</name>
    <dbReference type="NCBI Taxonomy" id="1476466"/>
    <lineage>
        <taxon>Bacteria</taxon>
        <taxon>Pseudomonadati</taxon>
        <taxon>Pseudomonadota</taxon>
        <taxon>Alphaproteobacteria</taxon>
        <taxon>Sphingomonadales</taxon>
        <taxon>Erythrobacteraceae</taxon>
        <taxon>Croceibacterium</taxon>
    </lineage>
</organism>
<proteinExistence type="predicted"/>
<evidence type="ECO:0000313" key="3">
    <source>
        <dbReference type="Proteomes" id="UP000469430"/>
    </source>
</evidence>
<feature type="transmembrane region" description="Helical" evidence="1">
    <location>
        <begin position="12"/>
        <end position="36"/>
    </location>
</feature>
<comment type="caution">
    <text evidence="2">The sequence shown here is derived from an EMBL/GenBank/DDBJ whole genome shotgun (WGS) entry which is preliminary data.</text>
</comment>
<dbReference type="AlphaFoldDB" id="A0A6I4TSZ1"/>